<feature type="compositionally biased region" description="Basic and acidic residues" evidence="1">
    <location>
        <begin position="9"/>
        <end position="22"/>
    </location>
</feature>
<evidence type="ECO:0000256" key="1">
    <source>
        <dbReference type="SAM" id="MobiDB-lite"/>
    </source>
</evidence>
<evidence type="ECO:0000313" key="2">
    <source>
        <dbReference type="EMBL" id="MFI1713032.1"/>
    </source>
</evidence>
<organism evidence="2 3">
    <name type="scientific">Streptomyces litmocidini</name>
    <dbReference type="NCBI Taxonomy" id="67318"/>
    <lineage>
        <taxon>Bacteria</taxon>
        <taxon>Bacillati</taxon>
        <taxon>Actinomycetota</taxon>
        <taxon>Actinomycetes</taxon>
        <taxon>Kitasatosporales</taxon>
        <taxon>Streptomycetaceae</taxon>
        <taxon>Streptomyces</taxon>
    </lineage>
</organism>
<keyword evidence="3" id="KW-1185">Reference proteome</keyword>
<gene>
    <name evidence="2" type="ORF">ACH407_05530</name>
</gene>
<comment type="caution">
    <text evidence="2">The sequence shown here is derived from an EMBL/GenBank/DDBJ whole genome shotgun (WGS) entry which is preliminary data.</text>
</comment>
<reference evidence="2 3" key="1">
    <citation type="submission" date="2024-10" db="EMBL/GenBank/DDBJ databases">
        <title>The Natural Products Discovery Center: Release of the First 8490 Sequenced Strains for Exploring Actinobacteria Biosynthetic Diversity.</title>
        <authorList>
            <person name="Kalkreuter E."/>
            <person name="Kautsar S.A."/>
            <person name="Yang D."/>
            <person name="Bader C.D."/>
            <person name="Teijaro C.N."/>
            <person name="Fluegel L."/>
            <person name="Davis C.M."/>
            <person name="Simpson J.R."/>
            <person name="Lauterbach L."/>
            <person name="Steele A.D."/>
            <person name="Gui C."/>
            <person name="Meng S."/>
            <person name="Li G."/>
            <person name="Viehrig K."/>
            <person name="Ye F."/>
            <person name="Su P."/>
            <person name="Kiefer A.F."/>
            <person name="Nichols A."/>
            <person name="Cepeda A.J."/>
            <person name="Yan W."/>
            <person name="Fan B."/>
            <person name="Jiang Y."/>
            <person name="Adhikari A."/>
            <person name="Zheng C.-J."/>
            <person name="Schuster L."/>
            <person name="Cowan T.M."/>
            <person name="Smanski M.J."/>
            <person name="Chevrette M.G."/>
            <person name="De Carvalho L.P.S."/>
            <person name="Shen B."/>
        </authorList>
    </citation>
    <scope>NUCLEOTIDE SEQUENCE [LARGE SCALE GENOMIC DNA]</scope>
    <source>
        <strain evidence="2 3">NPDC020602</strain>
    </source>
</reference>
<protein>
    <recommendedName>
        <fullName evidence="4">FXSXX-COOH protein</fullName>
    </recommendedName>
</protein>
<evidence type="ECO:0008006" key="4">
    <source>
        <dbReference type="Google" id="ProtNLM"/>
    </source>
</evidence>
<dbReference type="EMBL" id="JBIRUI010000002">
    <property type="protein sequence ID" value="MFI1713032.1"/>
    <property type="molecule type" value="Genomic_DNA"/>
</dbReference>
<sequence>MLQHTKRVSGVDRAGERPRHLPDLDGVDLRTLRFTDDPELVAAVERVLEQPQELGASWYEGDTVHD</sequence>
<accession>A0ABW7U068</accession>
<feature type="region of interest" description="Disordered" evidence="1">
    <location>
        <begin position="1"/>
        <end position="22"/>
    </location>
</feature>
<dbReference type="Proteomes" id="UP001611339">
    <property type="component" value="Unassembled WGS sequence"/>
</dbReference>
<dbReference type="RefSeq" id="WP_123455375.1">
    <property type="nucleotide sequence ID" value="NZ_JBEYXG010000006.1"/>
</dbReference>
<evidence type="ECO:0000313" key="3">
    <source>
        <dbReference type="Proteomes" id="UP001611339"/>
    </source>
</evidence>
<name>A0ABW7U068_9ACTN</name>
<proteinExistence type="predicted"/>